<dbReference type="Proteomes" id="UP000253831">
    <property type="component" value="Unassembled WGS sequence"/>
</dbReference>
<evidence type="ECO:0000313" key="2">
    <source>
        <dbReference type="Proteomes" id="UP000253831"/>
    </source>
</evidence>
<reference evidence="1 2" key="1">
    <citation type="submission" date="2018-05" db="EMBL/GenBank/DDBJ databases">
        <title>Integrated omic analyses show evidence that a Ca. Accumulibacter phosphatis strain performs denitrification under micro-aerobic conditions.</title>
        <authorList>
            <person name="Camejo P.Y."/>
            <person name="Katherine M.D."/>
            <person name="Daniel N.R."/>
        </authorList>
    </citation>
    <scope>NUCLEOTIDE SEQUENCE [LARGE SCALE GENOMIC DNA]</scope>
    <source>
        <strain evidence="1">UW-LDO-IC</strain>
    </source>
</reference>
<evidence type="ECO:0000313" key="1">
    <source>
        <dbReference type="EMBL" id="RDE50688.1"/>
    </source>
</evidence>
<dbReference type="AlphaFoldDB" id="A0A369XTG9"/>
<evidence type="ECO:0008006" key="3">
    <source>
        <dbReference type="Google" id="ProtNLM"/>
    </source>
</evidence>
<sequence length="167" mass="18087">MTYGRRQFIQTGLAGGLLLSFSGWLNAAGPRRFSAAEREMLGAVVNAMLEGVLPVQDRQRQPLLAQTVDGIATAVAGLSAASQQEIGELFGLLVIAPARMLLAGVGKPWREASVAEVGEFLQSWRFSRLSLLQSAYGALHDLSYGAWYGRPETWDAISYPGPPRGYF</sequence>
<comment type="caution">
    <text evidence="1">The sequence shown here is derived from an EMBL/GenBank/DDBJ whole genome shotgun (WGS) entry which is preliminary data.</text>
</comment>
<proteinExistence type="predicted"/>
<gene>
    <name evidence="1" type="ORF">DVS81_10175</name>
</gene>
<dbReference type="PROSITE" id="PS51318">
    <property type="entry name" value="TAT"/>
    <property type="match status" value="1"/>
</dbReference>
<dbReference type="InterPro" id="IPR006311">
    <property type="entry name" value="TAT_signal"/>
</dbReference>
<protein>
    <recommendedName>
        <fullName evidence="3">Twin-arginine translocation pathway signal protein</fullName>
    </recommendedName>
</protein>
<accession>A0A369XTG9</accession>
<organism evidence="1 2">
    <name type="scientific">Candidatus Accumulibacter meliphilus</name>
    <dbReference type="NCBI Taxonomy" id="2211374"/>
    <lineage>
        <taxon>Bacteria</taxon>
        <taxon>Pseudomonadati</taxon>
        <taxon>Pseudomonadota</taxon>
        <taxon>Betaproteobacteria</taxon>
        <taxon>Candidatus Accumulibacter</taxon>
    </lineage>
</organism>
<name>A0A369XTG9_9PROT</name>
<dbReference type="EMBL" id="QPGA01000016">
    <property type="protein sequence ID" value="RDE50688.1"/>
    <property type="molecule type" value="Genomic_DNA"/>
</dbReference>